<dbReference type="Proteomes" id="UP000813824">
    <property type="component" value="Unassembled WGS sequence"/>
</dbReference>
<evidence type="ECO:0008006" key="3">
    <source>
        <dbReference type="Google" id="ProtNLM"/>
    </source>
</evidence>
<gene>
    <name evidence="1" type="ORF">BXZ70DRAFT_238341</name>
</gene>
<protein>
    <recommendedName>
        <fullName evidence="3">F-box domain-containing protein</fullName>
    </recommendedName>
</protein>
<keyword evidence="2" id="KW-1185">Reference proteome</keyword>
<evidence type="ECO:0000313" key="2">
    <source>
        <dbReference type="Proteomes" id="UP000813824"/>
    </source>
</evidence>
<sequence>MSSQEPVVGVDDPGHRKGTSLSDLPNELWVAIANSLDSEEDRDTLNVLCLTSRRWLFPAQQNLYGDFVIQGRDDRDILAFAQSLQDPTNSRCRFVTYIHTIRLVGTFDDSAAINLVHVVSLVKLLPSLRFLCLDYVTLKADKRDFSESLEDPTAVSRYPCERIDLKHVIFRGISFPLFINMFAGRHITLDAITCKNRRRAAIQYDDDDVKTVAISPPSLSGLRSLNVLSWYHFLLEEEEELPDLLMSACADGEIRAFRIPHALGCFRTPGTGPKPPEEFLLTKCRNLRYLQLDYSIVRSFASAGRF</sequence>
<dbReference type="AlphaFoldDB" id="A0A8K0XP59"/>
<reference evidence="1" key="1">
    <citation type="journal article" date="2021" name="New Phytol.">
        <title>Evolutionary innovations through gain and loss of genes in the ectomycorrhizal Boletales.</title>
        <authorList>
            <person name="Wu G."/>
            <person name="Miyauchi S."/>
            <person name="Morin E."/>
            <person name="Kuo A."/>
            <person name="Drula E."/>
            <person name="Varga T."/>
            <person name="Kohler A."/>
            <person name="Feng B."/>
            <person name="Cao Y."/>
            <person name="Lipzen A."/>
            <person name="Daum C."/>
            <person name="Hundley H."/>
            <person name="Pangilinan J."/>
            <person name="Johnson J."/>
            <person name="Barry K."/>
            <person name="LaButti K."/>
            <person name="Ng V."/>
            <person name="Ahrendt S."/>
            <person name="Min B."/>
            <person name="Choi I.G."/>
            <person name="Park H."/>
            <person name="Plett J.M."/>
            <person name="Magnuson J."/>
            <person name="Spatafora J.W."/>
            <person name="Nagy L.G."/>
            <person name="Henrissat B."/>
            <person name="Grigoriev I.V."/>
            <person name="Yang Z.L."/>
            <person name="Xu J."/>
            <person name="Martin F.M."/>
        </authorList>
    </citation>
    <scope>NUCLEOTIDE SEQUENCE</scope>
    <source>
        <strain evidence="1">KKN 215</strain>
    </source>
</reference>
<proteinExistence type="predicted"/>
<dbReference type="EMBL" id="JAEVFJ010000019">
    <property type="protein sequence ID" value="KAH8099617.1"/>
    <property type="molecule type" value="Genomic_DNA"/>
</dbReference>
<comment type="caution">
    <text evidence="1">The sequence shown here is derived from an EMBL/GenBank/DDBJ whole genome shotgun (WGS) entry which is preliminary data.</text>
</comment>
<organism evidence="1 2">
    <name type="scientific">Cristinia sonorae</name>
    <dbReference type="NCBI Taxonomy" id="1940300"/>
    <lineage>
        <taxon>Eukaryota</taxon>
        <taxon>Fungi</taxon>
        <taxon>Dikarya</taxon>
        <taxon>Basidiomycota</taxon>
        <taxon>Agaricomycotina</taxon>
        <taxon>Agaricomycetes</taxon>
        <taxon>Agaricomycetidae</taxon>
        <taxon>Agaricales</taxon>
        <taxon>Pleurotineae</taxon>
        <taxon>Stephanosporaceae</taxon>
        <taxon>Cristinia</taxon>
    </lineage>
</organism>
<name>A0A8K0XP59_9AGAR</name>
<accession>A0A8K0XP59</accession>
<evidence type="ECO:0000313" key="1">
    <source>
        <dbReference type="EMBL" id="KAH8099617.1"/>
    </source>
</evidence>